<dbReference type="AlphaFoldDB" id="A0A7S3HY51"/>
<reference evidence="1" key="1">
    <citation type="submission" date="2021-01" db="EMBL/GenBank/DDBJ databases">
        <authorList>
            <person name="Corre E."/>
            <person name="Pelletier E."/>
            <person name="Niang G."/>
            <person name="Scheremetjew M."/>
            <person name="Finn R."/>
            <person name="Kale V."/>
            <person name="Holt S."/>
            <person name="Cochrane G."/>
            <person name="Meng A."/>
            <person name="Brown T."/>
            <person name="Cohen L."/>
        </authorList>
    </citation>
    <scope>NUCLEOTIDE SEQUENCE</scope>
    <source>
        <strain evidence="1">Fehren 1</strain>
    </source>
</reference>
<gene>
    <name evidence="1" type="ORF">FEHR0123_LOCUS2592</name>
</gene>
<accession>A0A7S3HY51</accession>
<proteinExistence type="predicted"/>
<sequence length="168" mass="18773">MSLLVILSLDNVVAGCGRLHELHRLRFLSLEREVGLSEVVLDAIDTDHHHGLAMADSLLVALSAALLEHNRLLALSFLFNGCVDACVLDLWATDSRVVWRGDHQHIANADLLTNFERKQFLNSQHVVLENFSLLSVDSDNCENIIRVGRQCNTLLRAMDINHSILSLD</sequence>
<evidence type="ECO:0000313" key="1">
    <source>
        <dbReference type="EMBL" id="CAE0307685.1"/>
    </source>
</evidence>
<organism evidence="1">
    <name type="scientific">Favella ehrenbergii</name>
    <dbReference type="NCBI Taxonomy" id="182087"/>
    <lineage>
        <taxon>Eukaryota</taxon>
        <taxon>Sar</taxon>
        <taxon>Alveolata</taxon>
        <taxon>Ciliophora</taxon>
        <taxon>Intramacronucleata</taxon>
        <taxon>Spirotrichea</taxon>
        <taxon>Choreotrichia</taxon>
        <taxon>Tintinnida</taxon>
        <taxon>Xystonellidae</taxon>
        <taxon>Favella</taxon>
    </lineage>
</organism>
<dbReference type="EMBL" id="HBIE01008164">
    <property type="protein sequence ID" value="CAE0307685.1"/>
    <property type="molecule type" value="Transcribed_RNA"/>
</dbReference>
<protein>
    <submittedName>
        <fullName evidence="1">Uncharacterized protein</fullName>
    </submittedName>
</protein>
<name>A0A7S3HY51_9SPIT</name>